<feature type="region of interest" description="Disordered" evidence="1">
    <location>
        <begin position="50"/>
        <end position="80"/>
    </location>
</feature>
<evidence type="ECO:0000256" key="1">
    <source>
        <dbReference type="SAM" id="MobiDB-lite"/>
    </source>
</evidence>
<evidence type="ECO:0000313" key="2">
    <source>
        <dbReference type="EMBL" id="KAK7311084.1"/>
    </source>
</evidence>
<reference evidence="2 3" key="1">
    <citation type="submission" date="2024-01" db="EMBL/GenBank/DDBJ databases">
        <title>The genomes of 5 underutilized Papilionoideae crops provide insights into root nodulation and disease resistance.</title>
        <authorList>
            <person name="Yuan L."/>
        </authorList>
    </citation>
    <scope>NUCLEOTIDE SEQUENCE [LARGE SCALE GENOMIC DNA]</scope>
    <source>
        <strain evidence="2">LY-2023</strain>
        <tissue evidence="2">Leaf</tissue>
    </source>
</reference>
<evidence type="ECO:0000313" key="3">
    <source>
        <dbReference type="Proteomes" id="UP001359559"/>
    </source>
</evidence>
<sequence>MGVYRGDLNTFAIIGLASKPLQHRSLRLHLWQRRRQVVWARIKGLVWGSDLEQSKSGSGGVEDGRLEPDLESGPKLKLIS</sequence>
<name>A0AAN9K6H2_CLITE</name>
<gene>
    <name evidence="2" type="ORF">RJT34_08978</name>
</gene>
<organism evidence="2 3">
    <name type="scientific">Clitoria ternatea</name>
    <name type="common">Butterfly pea</name>
    <dbReference type="NCBI Taxonomy" id="43366"/>
    <lineage>
        <taxon>Eukaryota</taxon>
        <taxon>Viridiplantae</taxon>
        <taxon>Streptophyta</taxon>
        <taxon>Embryophyta</taxon>
        <taxon>Tracheophyta</taxon>
        <taxon>Spermatophyta</taxon>
        <taxon>Magnoliopsida</taxon>
        <taxon>eudicotyledons</taxon>
        <taxon>Gunneridae</taxon>
        <taxon>Pentapetalae</taxon>
        <taxon>rosids</taxon>
        <taxon>fabids</taxon>
        <taxon>Fabales</taxon>
        <taxon>Fabaceae</taxon>
        <taxon>Papilionoideae</taxon>
        <taxon>50 kb inversion clade</taxon>
        <taxon>NPAAA clade</taxon>
        <taxon>indigoferoid/millettioid clade</taxon>
        <taxon>Phaseoleae</taxon>
        <taxon>Clitoria</taxon>
    </lineage>
</organism>
<accession>A0AAN9K6H2</accession>
<feature type="compositionally biased region" description="Basic and acidic residues" evidence="1">
    <location>
        <begin position="62"/>
        <end position="74"/>
    </location>
</feature>
<protein>
    <submittedName>
        <fullName evidence="2">Uncharacterized protein</fullName>
    </submittedName>
</protein>
<dbReference type="EMBL" id="JAYKXN010000002">
    <property type="protein sequence ID" value="KAK7311084.1"/>
    <property type="molecule type" value="Genomic_DNA"/>
</dbReference>
<comment type="caution">
    <text evidence="2">The sequence shown here is derived from an EMBL/GenBank/DDBJ whole genome shotgun (WGS) entry which is preliminary data.</text>
</comment>
<dbReference type="Proteomes" id="UP001359559">
    <property type="component" value="Unassembled WGS sequence"/>
</dbReference>
<keyword evidence="3" id="KW-1185">Reference proteome</keyword>
<proteinExistence type="predicted"/>
<dbReference type="AlphaFoldDB" id="A0AAN9K6H2"/>